<evidence type="ECO:0000313" key="2">
    <source>
        <dbReference type="Proteomes" id="UP000027222"/>
    </source>
</evidence>
<proteinExistence type="predicted"/>
<dbReference type="HOGENOM" id="CLU_2885949_0_0_1"/>
<dbReference type="EMBL" id="KL142427">
    <property type="protein sequence ID" value="KDR66133.1"/>
    <property type="molecule type" value="Genomic_DNA"/>
</dbReference>
<keyword evidence="2" id="KW-1185">Reference proteome</keyword>
<dbReference type="Proteomes" id="UP000027222">
    <property type="component" value="Unassembled WGS sequence"/>
</dbReference>
<protein>
    <submittedName>
        <fullName evidence="1">Uncharacterized protein</fullName>
    </submittedName>
</protein>
<evidence type="ECO:0000313" key="1">
    <source>
        <dbReference type="EMBL" id="KDR66133.1"/>
    </source>
</evidence>
<dbReference type="AlphaFoldDB" id="A0A067SH98"/>
<name>A0A067SH98_GALM3</name>
<reference evidence="2" key="1">
    <citation type="journal article" date="2014" name="Proc. Natl. Acad. Sci. U.S.A.">
        <title>Extensive sampling of basidiomycete genomes demonstrates inadequacy of the white-rot/brown-rot paradigm for wood decay fungi.</title>
        <authorList>
            <person name="Riley R."/>
            <person name="Salamov A.A."/>
            <person name="Brown D.W."/>
            <person name="Nagy L.G."/>
            <person name="Floudas D."/>
            <person name="Held B.W."/>
            <person name="Levasseur A."/>
            <person name="Lombard V."/>
            <person name="Morin E."/>
            <person name="Otillar R."/>
            <person name="Lindquist E.A."/>
            <person name="Sun H."/>
            <person name="LaButti K.M."/>
            <person name="Schmutz J."/>
            <person name="Jabbour D."/>
            <person name="Luo H."/>
            <person name="Baker S.E."/>
            <person name="Pisabarro A.G."/>
            <person name="Walton J.D."/>
            <person name="Blanchette R.A."/>
            <person name="Henrissat B."/>
            <person name="Martin F."/>
            <person name="Cullen D."/>
            <person name="Hibbett D.S."/>
            <person name="Grigoriev I.V."/>
        </authorList>
    </citation>
    <scope>NUCLEOTIDE SEQUENCE [LARGE SCALE GENOMIC DNA]</scope>
    <source>
        <strain evidence="2">CBS 339.88</strain>
    </source>
</reference>
<accession>A0A067SH98</accession>
<organism evidence="1 2">
    <name type="scientific">Galerina marginata (strain CBS 339.88)</name>
    <dbReference type="NCBI Taxonomy" id="685588"/>
    <lineage>
        <taxon>Eukaryota</taxon>
        <taxon>Fungi</taxon>
        <taxon>Dikarya</taxon>
        <taxon>Basidiomycota</taxon>
        <taxon>Agaricomycotina</taxon>
        <taxon>Agaricomycetes</taxon>
        <taxon>Agaricomycetidae</taxon>
        <taxon>Agaricales</taxon>
        <taxon>Agaricineae</taxon>
        <taxon>Strophariaceae</taxon>
        <taxon>Galerina</taxon>
    </lineage>
</organism>
<sequence length="63" mass="7423">MKEPSNHFEAFSDRTLSIYACVMDRNILYRLQLDPLFSLRFRMSTRPGGHELGERTADFTLRD</sequence>
<gene>
    <name evidence="1" type="ORF">GALMADRAFT_259818</name>
</gene>